<evidence type="ECO:0000256" key="5">
    <source>
        <dbReference type="ARBA" id="ARBA00023002"/>
    </source>
</evidence>
<dbReference type="InterPro" id="IPR009075">
    <property type="entry name" value="AcylCo_DH/oxidase_C"/>
</dbReference>
<proteinExistence type="inferred from homology"/>
<evidence type="ECO:0000313" key="8">
    <source>
        <dbReference type="Proteomes" id="UP000183407"/>
    </source>
</evidence>
<gene>
    <name evidence="7" type="ORF">SAMN04490220_4830</name>
</gene>
<keyword evidence="5" id="KW-0560">Oxidoreductase</keyword>
<dbReference type="PANTHER" id="PTHR43884">
    <property type="entry name" value="ACYL-COA DEHYDROGENASE"/>
    <property type="match status" value="1"/>
</dbReference>
<sequence length="339" mass="36240">MNSELKLLADTTDKLFGEWNDLADAWRTLEETGLTRIGISEDLGGSGGDAEQAAAVLRSAAYHGVAAPIAETLWLAGPLLAAARLPIPDGPLTAATADLRELHCRPTDDGRGWELDGTVRRVPWAREATRIVLVIGDRICSLDPQVCTIVPGANLAGEPRDDLRFEAVRVDADDVVTLPAPVDLRSRAALARTVQIGGAAQRALDHSLRYAGERVQFGRPIGAFQAVQQYLSQIAGEVVIAELSAHSAVRASASAGDASSAIVAARVNACRAAGVVAELAHQIHGAIGTTQEHALRLSTLRLWSWREEYGNESVWARRLGERAAALDDPWHLVTSMHTV</sequence>
<dbReference type="InterPro" id="IPR009100">
    <property type="entry name" value="AcylCoA_DH/oxidase_NM_dom_sf"/>
</dbReference>
<evidence type="ECO:0000259" key="6">
    <source>
        <dbReference type="Pfam" id="PF00441"/>
    </source>
</evidence>
<dbReference type="RefSeq" id="WP_073359100.1">
    <property type="nucleotide sequence ID" value="NZ_FNTL01000004.1"/>
</dbReference>
<dbReference type="GO" id="GO:0003995">
    <property type="term" value="F:acyl-CoA dehydrogenase activity"/>
    <property type="evidence" value="ECO:0007669"/>
    <property type="project" value="TreeGrafter"/>
</dbReference>
<evidence type="ECO:0000256" key="3">
    <source>
        <dbReference type="ARBA" id="ARBA00022630"/>
    </source>
</evidence>
<evidence type="ECO:0000313" key="7">
    <source>
        <dbReference type="EMBL" id="SED55830.1"/>
    </source>
</evidence>
<dbReference type="GO" id="GO:0050660">
    <property type="term" value="F:flavin adenine dinucleotide binding"/>
    <property type="evidence" value="ECO:0007669"/>
    <property type="project" value="InterPro"/>
</dbReference>
<dbReference type="AlphaFoldDB" id="A0A1H5BP96"/>
<evidence type="ECO:0000256" key="1">
    <source>
        <dbReference type="ARBA" id="ARBA00001974"/>
    </source>
</evidence>
<comment type="cofactor">
    <cofactor evidence="1">
        <name>FAD</name>
        <dbReference type="ChEBI" id="CHEBI:57692"/>
    </cofactor>
</comment>
<dbReference type="PANTHER" id="PTHR43884:SF20">
    <property type="entry name" value="ACYL-COA DEHYDROGENASE FADE28"/>
    <property type="match status" value="1"/>
</dbReference>
<dbReference type="EMBL" id="FNTL01000004">
    <property type="protein sequence ID" value="SED55830.1"/>
    <property type="molecule type" value="Genomic_DNA"/>
</dbReference>
<dbReference type="Proteomes" id="UP000183407">
    <property type="component" value="Unassembled WGS sequence"/>
</dbReference>
<dbReference type="Gene3D" id="1.20.140.10">
    <property type="entry name" value="Butyryl-CoA Dehydrogenase, subunit A, domain 3"/>
    <property type="match status" value="1"/>
</dbReference>
<dbReference type="Gene3D" id="1.10.540.10">
    <property type="entry name" value="Acyl-CoA dehydrogenase/oxidase, N-terminal domain"/>
    <property type="match status" value="1"/>
</dbReference>
<evidence type="ECO:0000256" key="2">
    <source>
        <dbReference type="ARBA" id="ARBA00009347"/>
    </source>
</evidence>
<name>A0A1H5BP96_RHOJO</name>
<keyword evidence="4" id="KW-0274">FAD</keyword>
<dbReference type="InterPro" id="IPR036250">
    <property type="entry name" value="AcylCo_DH-like_C"/>
</dbReference>
<evidence type="ECO:0000256" key="4">
    <source>
        <dbReference type="ARBA" id="ARBA00022827"/>
    </source>
</evidence>
<comment type="similarity">
    <text evidence="2">Belongs to the acyl-CoA dehydrogenase family.</text>
</comment>
<dbReference type="SUPFAM" id="SSF47203">
    <property type="entry name" value="Acyl-CoA dehydrogenase C-terminal domain-like"/>
    <property type="match status" value="1"/>
</dbReference>
<keyword evidence="3" id="KW-0285">Flavoprotein</keyword>
<feature type="domain" description="Acyl-CoA dehydrogenase/oxidase C-terminal" evidence="6">
    <location>
        <begin position="192"/>
        <end position="296"/>
    </location>
</feature>
<accession>A0A1H5BP96</accession>
<dbReference type="OrthoDB" id="2450120at2"/>
<dbReference type="SUPFAM" id="SSF56645">
    <property type="entry name" value="Acyl-CoA dehydrogenase NM domain-like"/>
    <property type="match status" value="1"/>
</dbReference>
<protein>
    <submittedName>
        <fullName evidence="7">Acyl-CoA dehydrogenase</fullName>
    </submittedName>
</protein>
<dbReference type="InterPro" id="IPR037069">
    <property type="entry name" value="AcylCoA_DH/ox_N_sf"/>
</dbReference>
<dbReference type="Pfam" id="PF00441">
    <property type="entry name" value="Acyl-CoA_dh_1"/>
    <property type="match status" value="1"/>
</dbReference>
<organism evidence="7 8">
    <name type="scientific">Rhodococcus jostii</name>
    <dbReference type="NCBI Taxonomy" id="132919"/>
    <lineage>
        <taxon>Bacteria</taxon>
        <taxon>Bacillati</taxon>
        <taxon>Actinomycetota</taxon>
        <taxon>Actinomycetes</taxon>
        <taxon>Mycobacteriales</taxon>
        <taxon>Nocardiaceae</taxon>
        <taxon>Rhodococcus</taxon>
    </lineage>
</organism>
<reference evidence="8" key="1">
    <citation type="submission" date="2016-10" db="EMBL/GenBank/DDBJ databases">
        <authorList>
            <person name="Varghese N."/>
        </authorList>
    </citation>
    <scope>NUCLEOTIDE SEQUENCE [LARGE SCALE GENOMIC DNA]</scope>
    <source>
        <strain evidence="8">DSM 44719</strain>
    </source>
</reference>